<gene>
    <name evidence="2" type="ORF">COLO4_10246</name>
</gene>
<accession>A0A1R3K9I7</accession>
<sequence length="136" mass="14952">METMVEERSYAPGGKPPVNHGWQLYCSASLQVWPLAPAPSSKLHLVSSSLHQAPPVLHLFGLTQLMESYEIHSQVGQNPSHQQKKLDEGMTRSSRSRPTSVAPCSWGGRSKAHPIISWGGRSKAHPIIPGEEEDPR</sequence>
<feature type="region of interest" description="Disordered" evidence="1">
    <location>
        <begin position="73"/>
        <end position="136"/>
    </location>
</feature>
<reference evidence="3" key="1">
    <citation type="submission" date="2013-09" db="EMBL/GenBank/DDBJ databases">
        <title>Corchorus olitorius genome sequencing.</title>
        <authorList>
            <person name="Alam M."/>
            <person name="Haque M.S."/>
            <person name="Islam M.S."/>
            <person name="Emdad E.M."/>
            <person name="Islam M.M."/>
            <person name="Ahmed B."/>
            <person name="Halim A."/>
            <person name="Hossen Q.M.M."/>
            <person name="Hossain M.Z."/>
            <person name="Ahmed R."/>
            <person name="Khan M.M."/>
            <person name="Islam R."/>
            <person name="Rashid M.M."/>
            <person name="Khan S.A."/>
            <person name="Rahman M.S."/>
            <person name="Alam M."/>
            <person name="Yahiya A.S."/>
            <person name="Khan M.S."/>
            <person name="Azam M.S."/>
            <person name="Haque T."/>
            <person name="Lashkar M.Z.H."/>
            <person name="Akhand A.I."/>
            <person name="Morshed G."/>
            <person name="Roy S."/>
            <person name="Uddin K.S."/>
            <person name="Rabeya T."/>
            <person name="Hossain A.S."/>
            <person name="Chowdhury A."/>
            <person name="Snigdha A.R."/>
            <person name="Mortoza M.S."/>
            <person name="Matin S.A."/>
            <person name="Hoque S.M.E."/>
            <person name="Islam M.K."/>
            <person name="Roy D.K."/>
            <person name="Haider R."/>
            <person name="Moosa M.M."/>
            <person name="Elias S.M."/>
            <person name="Hasan A.M."/>
            <person name="Jahan S."/>
            <person name="Shafiuddin M."/>
            <person name="Mahmood N."/>
            <person name="Shommy N.S."/>
        </authorList>
    </citation>
    <scope>NUCLEOTIDE SEQUENCE [LARGE SCALE GENOMIC DNA]</scope>
    <source>
        <strain evidence="3">cv. O-4</strain>
    </source>
</reference>
<name>A0A1R3K9I7_9ROSI</name>
<organism evidence="2 3">
    <name type="scientific">Corchorus olitorius</name>
    <dbReference type="NCBI Taxonomy" id="93759"/>
    <lineage>
        <taxon>Eukaryota</taxon>
        <taxon>Viridiplantae</taxon>
        <taxon>Streptophyta</taxon>
        <taxon>Embryophyta</taxon>
        <taxon>Tracheophyta</taxon>
        <taxon>Spermatophyta</taxon>
        <taxon>Magnoliopsida</taxon>
        <taxon>eudicotyledons</taxon>
        <taxon>Gunneridae</taxon>
        <taxon>Pentapetalae</taxon>
        <taxon>rosids</taxon>
        <taxon>malvids</taxon>
        <taxon>Malvales</taxon>
        <taxon>Malvaceae</taxon>
        <taxon>Grewioideae</taxon>
        <taxon>Apeibeae</taxon>
        <taxon>Corchorus</taxon>
    </lineage>
</organism>
<evidence type="ECO:0000256" key="1">
    <source>
        <dbReference type="SAM" id="MobiDB-lite"/>
    </source>
</evidence>
<dbReference type="AlphaFoldDB" id="A0A1R3K9I7"/>
<comment type="caution">
    <text evidence="2">The sequence shown here is derived from an EMBL/GenBank/DDBJ whole genome shotgun (WGS) entry which is preliminary data.</text>
</comment>
<evidence type="ECO:0000313" key="2">
    <source>
        <dbReference type="EMBL" id="OMP03726.1"/>
    </source>
</evidence>
<dbReference type="EMBL" id="AWUE01014437">
    <property type="protein sequence ID" value="OMP03726.1"/>
    <property type="molecule type" value="Genomic_DNA"/>
</dbReference>
<proteinExistence type="predicted"/>
<keyword evidence="3" id="KW-1185">Reference proteome</keyword>
<protein>
    <submittedName>
        <fullName evidence="2">Tubulin-specific chaperone D-like protein</fullName>
    </submittedName>
</protein>
<evidence type="ECO:0000313" key="3">
    <source>
        <dbReference type="Proteomes" id="UP000187203"/>
    </source>
</evidence>
<dbReference type="Proteomes" id="UP000187203">
    <property type="component" value="Unassembled WGS sequence"/>
</dbReference>